<proteinExistence type="predicted"/>
<comment type="caution">
    <text evidence="2">The sequence shown here is derived from an EMBL/GenBank/DDBJ whole genome shotgun (WGS) entry which is preliminary data.</text>
</comment>
<dbReference type="RefSeq" id="WP_114468485.1">
    <property type="nucleotide sequence ID" value="NZ_QPJK01000004.1"/>
</dbReference>
<feature type="region of interest" description="Disordered" evidence="1">
    <location>
        <begin position="20"/>
        <end position="39"/>
    </location>
</feature>
<gene>
    <name evidence="2" type="ORF">DES41_10449</name>
</gene>
<dbReference type="AlphaFoldDB" id="A0A368XT50"/>
<dbReference type="EMBL" id="QPJK01000004">
    <property type="protein sequence ID" value="RCW71230.1"/>
    <property type="molecule type" value="Genomic_DNA"/>
</dbReference>
<evidence type="ECO:0000256" key="1">
    <source>
        <dbReference type="SAM" id="MobiDB-lite"/>
    </source>
</evidence>
<name>A0A368XT50_9BURK</name>
<dbReference type="OrthoDB" id="8899086at2"/>
<accession>A0A368XT50</accession>
<dbReference type="Proteomes" id="UP000252884">
    <property type="component" value="Unassembled WGS sequence"/>
</dbReference>
<evidence type="ECO:0000313" key="3">
    <source>
        <dbReference type="Proteomes" id="UP000252884"/>
    </source>
</evidence>
<keyword evidence="3" id="KW-1185">Reference proteome</keyword>
<reference evidence="2 3" key="1">
    <citation type="submission" date="2018-07" db="EMBL/GenBank/DDBJ databases">
        <title>Genomic Encyclopedia of Type Strains, Phase IV (KMG-IV): sequencing the most valuable type-strain genomes for metagenomic binning, comparative biology and taxonomic classification.</title>
        <authorList>
            <person name="Goeker M."/>
        </authorList>
    </citation>
    <scope>NUCLEOTIDE SEQUENCE [LARGE SCALE GENOMIC DNA]</scope>
    <source>
        <strain evidence="2 3">DSM 21634</strain>
    </source>
</reference>
<organism evidence="2 3">
    <name type="scientific">Pseudorhodoferax soli</name>
    <dbReference type="NCBI Taxonomy" id="545864"/>
    <lineage>
        <taxon>Bacteria</taxon>
        <taxon>Pseudomonadati</taxon>
        <taxon>Pseudomonadota</taxon>
        <taxon>Betaproteobacteria</taxon>
        <taxon>Burkholderiales</taxon>
        <taxon>Comamonadaceae</taxon>
    </lineage>
</organism>
<feature type="compositionally biased region" description="Low complexity" evidence="1">
    <location>
        <begin position="22"/>
        <end position="36"/>
    </location>
</feature>
<protein>
    <submittedName>
        <fullName evidence="2">Uncharacterized protein</fullName>
    </submittedName>
</protein>
<sequence>MRTGNISVDSVLAQAQAKLAGSAQQATSTDKSTTKSADTEALGKISPVLAQVHERIAAQAQTVTASLSALGSFKSGLVDLGTAAKGLGALSPSSTPEAIQSALGKLVSAYNATLKGAAAVGSDAGVGRTERALDNAVDALDVPRGNLAKLGIGRQADGTLALDSSVLGKAVAGGAAGVVDALSTLGDSLAGASTQALANEGRLSDYLARLDKRSQALKDQQAAVLSTANKLSQINSASSSLSAMALAAYRNAG</sequence>
<evidence type="ECO:0000313" key="2">
    <source>
        <dbReference type="EMBL" id="RCW71230.1"/>
    </source>
</evidence>